<keyword evidence="4" id="KW-1185">Reference proteome</keyword>
<feature type="domain" description="ATP-grasp" evidence="2">
    <location>
        <begin position="92"/>
        <end position="289"/>
    </location>
</feature>
<dbReference type="InterPro" id="IPR013651">
    <property type="entry name" value="ATP-grasp_RimK-type"/>
</dbReference>
<sequence length="289" mass="31181">MLRLAVATAAETYDRMQEPLRTRDIEAVHVETTERTLSLDTGSDAFDADGFDVGFVYPSRLAEGGVADALLGVPWVNGREEILRSRHKGEALARLSTAGVPTPETVVVSNPTDEAALTAAFERFDGPVVVKPNSTTRGTGVARAHDLDSFLGICDYLDLVHDYRATGDQSFLVQEYLPDARDFRVMVVDGEAVGAVERRLPDEALAAGGWKHNVHRGAEATGVALEDDHRSLAEAAADAMGISWLGIDLLVTDDRAVVNETNARPTIDSATKYESGFWDDVAALVRAQT</sequence>
<dbReference type="SUPFAM" id="SSF56059">
    <property type="entry name" value="Glutathione synthetase ATP-binding domain-like"/>
    <property type="match status" value="1"/>
</dbReference>
<dbReference type="GO" id="GO:0005840">
    <property type="term" value="C:ribosome"/>
    <property type="evidence" value="ECO:0007669"/>
    <property type="project" value="UniProtKB-KW"/>
</dbReference>
<dbReference type="GO" id="GO:0046872">
    <property type="term" value="F:metal ion binding"/>
    <property type="evidence" value="ECO:0007669"/>
    <property type="project" value="InterPro"/>
</dbReference>
<dbReference type="Gene3D" id="3.30.470.20">
    <property type="entry name" value="ATP-grasp fold, B domain"/>
    <property type="match status" value="1"/>
</dbReference>
<dbReference type="GO" id="GO:0005524">
    <property type="term" value="F:ATP binding"/>
    <property type="evidence" value="ECO:0007669"/>
    <property type="project" value="UniProtKB-UniRule"/>
</dbReference>
<evidence type="ECO:0000256" key="1">
    <source>
        <dbReference type="PROSITE-ProRule" id="PRU00409"/>
    </source>
</evidence>
<reference evidence="3 4" key="1">
    <citation type="submission" date="2016-10" db="EMBL/GenBank/DDBJ databases">
        <authorList>
            <person name="de Groot N.N."/>
        </authorList>
    </citation>
    <scope>NUCLEOTIDE SEQUENCE [LARGE SCALE GENOMIC DNA]</scope>
    <source>
        <strain evidence="3 4">IBRC-M10015</strain>
    </source>
</reference>
<keyword evidence="3" id="KW-0436">Ligase</keyword>
<keyword evidence="3" id="KW-0689">Ribosomal protein</keyword>
<organism evidence="3 4">
    <name type="scientific">Halovenus aranensis</name>
    <dbReference type="NCBI Taxonomy" id="890420"/>
    <lineage>
        <taxon>Archaea</taxon>
        <taxon>Methanobacteriati</taxon>
        <taxon>Methanobacteriota</taxon>
        <taxon>Stenosarchaea group</taxon>
        <taxon>Halobacteria</taxon>
        <taxon>Halobacteriales</taxon>
        <taxon>Haloarculaceae</taxon>
        <taxon>Halovenus</taxon>
    </lineage>
</organism>
<evidence type="ECO:0000313" key="4">
    <source>
        <dbReference type="Proteomes" id="UP000198856"/>
    </source>
</evidence>
<dbReference type="EMBL" id="FNFC01000001">
    <property type="protein sequence ID" value="SDJ25034.1"/>
    <property type="molecule type" value="Genomic_DNA"/>
</dbReference>
<evidence type="ECO:0000313" key="3">
    <source>
        <dbReference type="EMBL" id="SDJ25034.1"/>
    </source>
</evidence>
<keyword evidence="1" id="KW-0067">ATP-binding</keyword>
<gene>
    <name evidence="3" type="ORF">SAMN05216226_101321</name>
</gene>
<dbReference type="Pfam" id="PF08443">
    <property type="entry name" value="RimK"/>
    <property type="match status" value="1"/>
</dbReference>
<dbReference type="Gene3D" id="3.30.1490.20">
    <property type="entry name" value="ATP-grasp fold, A domain"/>
    <property type="match status" value="1"/>
</dbReference>
<dbReference type="OrthoDB" id="312280at2157"/>
<dbReference type="PROSITE" id="PS50975">
    <property type="entry name" value="ATP_GRASP"/>
    <property type="match status" value="1"/>
</dbReference>
<dbReference type="GO" id="GO:0005737">
    <property type="term" value="C:cytoplasm"/>
    <property type="evidence" value="ECO:0007669"/>
    <property type="project" value="TreeGrafter"/>
</dbReference>
<dbReference type="InterPro" id="IPR011761">
    <property type="entry name" value="ATP-grasp"/>
</dbReference>
<dbReference type="GO" id="GO:0016879">
    <property type="term" value="F:ligase activity, forming carbon-nitrogen bonds"/>
    <property type="evidence" value="ECO:0007669"/>
    <property type="project" value="TreeGrafter"/>
</dbReference>
<dbReference type="PANTHER" id="PTHR21621">
    <property type="entry name" value="RIBOSOMAL PROTEIN S6 MODIFICATION PROTEIN"/>
    <property type="match status" value="1"/>
</dbReference>
<protein>
    <submittedName>
        <fullName evidence="3">Ribosomal protein S6--L-glutamate ligase</fullName>
    </submittedName>
</protein>
<dbReference type="Proteomes" id="UP000198856">
    <property type="component" value="Unassembled WGS sequence"/>
</dbReference>
<name>A0A1G8S723_9EURY</name>
<keyword evidence="3" id="KW-0687">Ribonucleoprotein</keyword>
<dbReference type="PANTHER" id="PTHR21621:SF0">
    <property type="entry name" value="BETA-CITRYLGLUTAMATE SYNTHASE B-RELATED"/>
    <property type="match status" value="1"/>
</dbReference>
<dbReference type="AlphaFoldDB" id="A0A1G8S723"/>
<dbReference type="RefSeq" id="WP_092698725.1">
    <property type="nucleotide sequence ID" value="NZ_FNFC01000001.1"/>
</dbReference>
<keyword evidence="1" id="KW-0547">Nucleotide-binding</keyword>
<dbReference type="InterPro" id="IPR013815">
    <property type="entry name" value="ATP_grasp_subdomain_1"/>
</dbReference>
<accession>A0A1G8S723</accession>
<dbReference type="STRING" id="890420.SAMN05216226_101321"/>
<evidence type="ECO:0000259" key="2">
    <source>
        <dbReference type="PROSITE" id="PS50975"/>
    </source>
</evidence>
<proteinExistence type="predicted"/>